<evidence type="ECO:0000256" key="5">
    <source>
        <dbReference type="SAM" id="MobiDB-lite"/>
    </source>
</evidence>
<dbReference type="GO" id="GO:0005634">
    <property type="term" value="C:nucleus"/>
    <property type="evidence" value="ECO:0007669"/>
    <property type="project" value="UniProtKB-SubCell"/>
</dbReference>
<dbReference type="SUPFAM" id="SSF46689">
    <property type="entry name" value="Homeodomain-like"/>
    <property type="match status" value="1"/>
</dbReference>
<reference evidence="7 8" key="1">
    <citation type="submission" date="2024-02" db="EMBL/GenBank/DDBJ databases">
        <title>Chromosome-scale genome assembly of the rough periwinkle Littorina saxatilis.</title>
        <authorList>
            <person name="De Jode A."/>
            <person name="Faria R."/>
            <person name="Formenti G."/>
            <person name="Sims Y."/>
            <person name="Smith T.P."/>
            <person name="Tracey A."/>
            <person name="Wood J.M.D."/>
            <person name="Zagrodzka Z.B."/>
            <person name="Johannesson K."/>
            <person name="Butlin R.K."/>
            <person name="Leder E.H."/>
        </authorList>
    </citation>
    <scope>NUCLEOTIDE SEQUENCE [LARGE SCALE GENOMIC DNA]</scope>
    <source>
        <strain evidence="7">Snail1</strain>
        <tissue evidence="7">Muscle</tissue>
    </source>
</reference>
<dbReference type="AlphaFoldDB" id="A0AAN9B651"/>
<dbReference type="EMBL" id="JBAMIC010000012">
    <property type="protein sequence ID" value="KAK7099336.1"/>
    <property type="molecule type" value="Genomic_DNA"/>
</dbReference>
<protein>
    <recommendedName>
        <fullName evidence="6">Homeobox domain-containing protein</fullName>
    </recommendedName>
</protein>
<dbReference type="GO" id="GO:0006355">
    <property type="term" value="P:regulation of DNA-templated transcription"/>
    <property type="evidence" value="ECO:0007669"/>
    <property type="project" value="InterPro"/>
</dbReference>
<feature type="compositionally biased region" description="Gly residues" evidence="5">
    <location>
        <begin position="64"/>
        <end position="74"/>
    </location>
</feature>
<keyword evidence="8" id="KW-1185">Reference proteome</keyword>
<accession>A0AAN9B651</accession>
<evidence type="ECO:0000256" key="2">
    <source>
        <dbReference type="ARBA" id="ARBA00023155"/>
    </source>
</evidence>
<evidence type="ECO:0000313" key="7">
    <source>
        <dbReference type="EMBL" id="KAK7099336.1"/>
    </source>
</evidence>
<gene>
    <name evidence="7" type="ORF">V1264_003487</name>
</gene>
<evidence type="ECO:0000313" key="8">
    <source>
        <dbReference type="Proteomes" id="UP001374579"/>
    </source>
</evidence>
<feature type="domain" description="Homeobox" evidence="6">
    <location>
        <begin position="1"/>
        <end position="26"/>
    </location>
</feature>
<feature type="compositionally biased region" description="Basic and acidic residues" evidence="5">
    <location>
        <begin position="185"/>
        <end position="199"/>
    </location>
</feature>
<dbReference type="GO" id="GO:0003677">
    <property type="term" value="F:DNA binding"/>
    <property type="evidence" value="ECO:0007669"/>
    <property type="project" value="UniProtKB-UniRule"/>
</dbReference>
<keyword evidence="2 4" id="KW-0371">Homeobox</keyword>
<comment type="caution">
    <text evidence="7">The sequence shown here is derived from an EMBL/GenBank/DDBJ whole genome shotgun (WGS) entry which is preliminary data.</text>
</comment>
<feature type="region of interest" description="Disordered" evidence="5">
    <location>
        <begin position="47"/>
        <end position="77"/>
    </location>
</feature>
<keyword evidence="1 4" id="KW-0238">DNA-binding</keyword>
<dbReference type="PROSITE" id="PS50071">
    <property type="entry name" value="HOMEOBOX_2"/>
    <property type="match status" value="1"/>
</dbReference>
<sequence length="199" mass="21557">MVEQTGLTHVQIKTWFANARRRRQQNEKWEKKMVGIAESVEGPKAAKVVGRRECSRAKSSALHQGGGGKDGSGTTGRLQLEEGQFHQTAVYCVASPSPLASPTLSQTSPTIQALASPMAAQQFFHTSSPLLYPQATTVRPPTSSALQSLITMTNNPGAQSETIEYTETRHPSLRCGAKVRPASAAREKSHSLPHKEVRV</sequence>
<organism evidence="7 8">
    <name type="scientific">Littorina saxatilis</name>
    <dbReference type="NCBI Taxonomy" id="31220"/>
    <lineage>
        <taxon>Eukaryota</taxon>
        <taxon>Metazoa</taxon>
        <taxon>Spiralia</taxon>
        <taxon>Lophotrochozoa</taxon>
        <taxon>Mollusca</taxon>
        <taxon>Gastropoda</taxon>
        <taxon>Caenogastropoda</taxon>
        <taxon>Littorinimorpha</taxon>
        <taxon>Littorinoidea</taxon>
        <taxon>Littorinidae</taxon>
        <taxon>Littorina</taxon>
    </lineage>
</organism>
<evidence type="ECO:0000256" key="3">
    <source>
        <dbReference type="ARBA" id="ARBA00023242"/>
    </source>
</evidence>
<keyword evidence="3 4" id="KW-0539">Nucleus</keyword>
<dbReference type="InterPro" id="IPR001356">
    <property type="entry name" value="HD"/>
</dbReference>
<dbReference type="InterPro" id="IPR009057">
    <property type="entry name" value="Homeodomain-like_sf"/>
</dbReference>
<dbReference type="Proteomes" id="UP001374579">
    <property type="component" value="Unassembled WGS sequence"/>
</dbReference>
<evidence type="ECO:0000256" key="4">
    <source>
        <dbReference type="PROSITE-ProRule" id="PRU00108"/>
    </source>
</evidence>
<dbReference type="Gene3D" id="1.10.10.60">
    <property type="entry name" value="Homeodomain-like"/>
    <property type="match status" value="1"/>
</dbReference>
<evidence type="ECO:0000256" key="1">
    <source>
        <dbReference type="ARBA" id="ARBA00023125"/>
    </source>
</evidence>
<evidence type="ECO:0000259" key="6">
    <source>
        <dbReference type="PROSITE" id="PS50071"/>
    </source>
</evidence>
<dbReference type="CDD" id="cd00086">
    <property type="entry name" value="homeodomain"/>
    <property type="match status" value="1"/>
</dbReference>
<proteinExistence type="predicted"/>
<feature type="region of interest" description="Disordered" evidence="5">
    <location>
        <begin position="179"/>
        <end position="199"/>
    </location>
</feature>
<dbReference type="Pfam" id="PF05920">
    <property type="entry name" value="Homeobox_KN"/>
    <property type="match status" value="1"/>
</dbReference>
<comment type="subcellular location">
    <subcellularLocation>
        <location evidence="4">Nucleus</location>
    </subcellularLocation>
</comment>
<feature type="DNA-binding region" description="Homeobox" evidence="4">
    <location>
        <begin position="3"/>
        <end position="27"/>
    </location>
</feature>
<name>A0AAN9B651_9CAEN</name>
<dbReference type="InterPro" id="IPR008422">
    <property type="entry name" value="KN_HD"/>
</dbReference>